<dbReference type="GO" id="GO:0016020">
    <property type="term" value="C:membrane"/>
    <property type="evidence" value="ECO:0007669"/>
    <property type="project" value="UniProtKB-SubCell"/>
</dbReference>
<dbReference type="AlphaFoldDB" id="A0A4V1A3L9"/>
<keyword evidence="3 5" id="KW-1133">Transmembrane helix</keyword>
<evidence type="ECO:0000256" key="2">
    <source>
        <dbReference type="ARBA" id="ARBA00022692"/>
    </source>
</evidence>
<accession>A0A4V1A3L9</accession>
<feature type="transmembrane region" description="Helical" evidence="5">
    <location>
        <begin position="100"/>
        <end position="121"/>
    </location>
</feature>
<feature type="transmembrane region" description="Helical" evidence="5">
    <location>
        <begin position="226"/>
        <end position="243"/>
    </location>
</feature>
<feature type="transmembrane region" description="Helical" evidence="5">
    <location>
        <begin position="162"/>
        <end position="180"/>
    </location>
</feature>
<keyword evidence="8" id="KW-1185">Reference proteome</keyword>
<dbReference type="PANTHER" id="PTHR37422">
    <property type="entry name" value="TEICHURONIC ACID BIOSYNTHESIS PROTEIN TUAE"/>
    <property type="match status" value="1"/>
</dbReference>
<evidence type="ECO:0000256" key="5">
    <source>
        <dbReference type="SAM" id="Phobius"/>
    </source>
</evidence>
<organism evidence="7 8">
    <name type="scientific">Roseitalea porphyridii</name>
    <dbReference type="NCBI Taxonomy" id="1852022"/>
    <lineage>
        <taxon>Bacteria</taxon>
        <taxon>Pseudomonadati</taxon>
        <taxon>Pseudomonadota</taxon>
        <taxon>Alphaproteobacteria</taxon>
        <taxon>Hyphomicrobiales</taxon>
        <taxon>Ahrensiaceae</taxon>
        <taxon>Roseitalea</taxon>
    </lineage>
</organism>
<feature type="transmembrane region" description="Helical" evidence="5">
    <location>
        <begin position="36"/>
        <end position="53"/>
    </location>
</feature>
<dbReference type="InterPro" id="IPR007016">
    <property type="entry name" value="O-antigen_ligase-rel_domated"/>
</dbReference>
<keyword evidence="7" id="KW-0436">Ligase</keyword>
<dbReference type="Proteomes" id="UP000293719">
    <property type="component" value="Chromosome"/>
</dbReference>
<feature type="transmembrane region" description="Helical" evidence="5">
    <location>
        <begin position="73"/>
        <end position="93"/>
    </location>
</feature>
<feature type="transmembrane region" description="Helical" evidence="5">
    <location>
        <begin position="403"/>
        <end position="425"/>
    </location>
</feature>
<evidence type="ECO:0000256" key="4">
    <source>
        <dbReference type="ARBA" id="ARBA00023136"/>
    </source>
</evidence>
<dbReference type="PANTHER" id="PTHR37422:SF21">
    <property type="entry name" value="EXOQ-LIKE PROTEIN"/>
    <property type="match status" value="1"/>
</dbReference>
<evidence type="ECO:0000256" key="1">
    <source>
        <dbReference type="ARBA" id="ARBA00004141"/>
    </source>
</evidence>
<feature type="domain" description="O-antigen ligase-related" evidence="6">
    <location>
        <begin position="232"/>
        <end position="380"/>
    </location>
</feature>
<feature type="transmembrane region" description="Helical" evidence="5">
    <location>
        <begin position="200"/>
        <end position="219"/>
    </location>
</feature>
<feature type="transmembrane region" description="Helical" evidence="5">
    <location>
        <begin position="431"/>
        <end position="450"/>
    </location>
</feature>
<dbReference type="InterPro" id="IPR051533">
    <property type="entry name" value="WaaL-like"/>
</dbReference>
<feature type="transmembrane region" description="Helical" evidence="5">
    <location>
        <begin position="249"/>
        <end position="267"/>
    </location>
</feature>
<keyword evidence="4 5" id="KW-0472">Membrane</keyword>
<feature type="transmembrane region" description="Helical" evidence="5">
    <location>
        <begin position="127"/>
        <end position="150"/>
    </location>
</feature>
<keyword evidence="2 5" id="KW-0812">Transmembrane</keyword>
<sequence>MWRPGAFFPNSAMPMSNTATLPTERRAAGFAITPEALRLLVAMAVLALMWISLRPFGAGGVSEGGETDFAREGMLISQIGYSAMAAVVLATVMTLVDRRLIARFVSVGWLAMFAIVGLSAFTGEADGVWRSVAFSLIVTALAGAVTLLPATARDFETALKTVSLVLLALCYGGLVVDPVSSIHQAFDLEAQHAGLWRGVFFHKNIAGPVMIMIGFGGIFLMRRRHFAAGTLIAALAFLFAFNAGSKTALALAPLVVAIVLVPALFGLRLVAAIGAVVAIAGAHALTVGTVFVPAFDAVLRTFSETTTFTGRTAIWDFAGDYVLARPWTGFGFDGFWGTPLLLATEQPFDRAWDPRGIVHGHNGFFDIVLFFGLPGLFMLIWLTVFAPAIDYVRAGRQTGNGPLADFFFMVIVFAVLTAALESFFFRRADPIWLTMIMALAGLRLCARMPLRS</sequence>
<evidence type="ECO:0000313" key="8">
    <source>
        <dbReference type="Proteomes" id="UP000293719"/>
    </source>
</evidence>
<gene>
    <name evidence="7" type="ORF">E0E05_02585</name>
</gene>
<dbReference type="KEGG" id="rpod:E0E05_02585"/>
<comment type="subcellular location">
    <subcellularLocation>
        <location evidence="1">Membrane</location>
        <topology evidence="1">Multi-pass membrane protein</topology>
    </subcellularLocation>
</comment>
<feature type="transmembrane region" description="Helical" evidence="5">
    <location>
        <begin position="367"/>
        <end position="391"/>
    </location>
</feature>
<protein>
    <submittedName>
        <fullName evidence="7">O-antigen ligase family protein</fullName>
    </submittedName>
</protein>
<dbReference type="EMBL" id="CP036532">
    <property type="protein sequence ID" value="QBK29578.1"/>
    <property type="molecule type" value="Genomic_DNA"/>
</dbReference>
<dbReference type="Pfam" id="PF04932">
    <property type="entry name" value="Wzy_C"/>
    <property type="match status" value="1"/>
</dbReference>
<dbReference type="GO" id="GO:0016874">
    <property type="term" value="F:ligase activity"/>
    <property type="evidence" value="ECO:0007669"/>
    <property type="project" value="UniProtKB-KW"/>
</dbReference>
<name>A0A4V1A3L9_9HYPH</name>
<proteinExistence type="predicted"/>
<evidence type="ECO:0000313" key="7">
    <source>
        <dbReference type="EMBL" id="QBK29578.1"/>
    </source>
</evidence>
<feature type="transmembrane region" description="Helical" evidence="5">
    <location>
        <begin position="274"/>
        <end position="295"/>
    </location>
</feature>
<evidence type="ECO:0000259" key="6">
    <source>
        <dbReference type="Pfam" id="PF04932"/>
    </source>
</evidence>
<reference evidence="7 8" key="1">
    <citation type="journal article" date="2017" name="Int. J. Syst. Evol. Microbiol.">
        <title>Roseitalea porphyridii gen. nov., sp. nov., isolated from a red alga, and reclassification of Hoeflea suaedae Chung et al. 2013 as Pseudohoeflea suaedae gen. nov., comb. nov.</title>
        <authorList>
            <person name="Hyeon J.W."/>
            <person name="Jeong S.E."/>
            <person name="Baek K."/>
            <person name="Jeon C.O."/>
        </authorList>
    </citation>
    <scope>NUCLEOTIDE SEQUENCE [LARGE SCALE GENOMIC DNA]</scope>
    <source>
        <strain evidence="7 8">MA7-20</strain>
    </source>
</reference>
<evidence type="ECO:0000256" key="3">
    <source>
        <dbReference type="ARBA" id="ARBA00022989"/>
    </source>
</evidence>